<comment type="subunit">
    <text evidence="3">Homodimer; disulfide-linked.</text>
</comment>
<comment type="similarity">
    <text evidence="2">Belongs to the NifU family.</text>
</comment>
<sequence>MQTLHVHHRIYSPSAAACGCSCDARQGLLSTRQNLNLKNTILNKNACLCILGLQLGRPIYHKLRRGPEAIASPAASTSDGSLALTEENVDMVLDEVRPYLMSDGGNVELCEIDGLVVKLKLQGACGSCPSSMMTMKMGIERRLMERIPEIVGVEQVMDEETGLALTEENVEKVLAEIRPYLSGTGGGELELEKIDGPVVKVRIGGPAAQVMTGGSILLVLWLPSAMQSRLLKVHGSFESPNLIFGAVRWCNLLFLAMYWHQSSAMHVLHLGACPLLVAEVASCWHTEQAVGDGDYGPCPSNIISGMCSSLVVYLVRVFLESRLASSVVLDLLSEESFCMQSLSSSSHNSGVDVITPTSESLEDVFQRTYKDLELGLASSGHYWTSLTQQLYSALISANQVAAKVGSNLSFLSEKIASMRLVLERGDAAMNDLQAAVAQLRIDDI</sequence>
<dbReference type="GO" id="GO:0005739">
    <property type="term" value="C:mitochondrion"/>
    <property type="evidence" value="ECO:0007669"/>
    <property type="project" value="TreeGrafter"/>
</dbReference>
<reference evidence="5" key="1">
    <citation type="submission" date="2021-01" db="EMBL/GenBank/DDBJ databases">
        <title>Adiantum capillus-veneris genome.</title>
        <authorList>
            <person name="Fang Y."/>
            <person name="Liao Q."/>
        </authorList>
    </citation>
    <scope>NUCLEOTIDE SEQUENCE</scope>
    <source>
        <strain evidence="5">H3</strain>
        <tissue evidence="5">Leaf</tissue>
    </source>
</reference>
<dbReference type="GO" id="GO:0051536">
    <property type="term" value="F:iron-sulfur cluster binding"/>
    <property type="evidence" value="ECO:0007669"/>
    <property type="project" value="InterPro"/>
</dbReference>
<evidence type="ECO:0000256" key="3">
    <source>
        <dbReference type="ARBA" id="ARBA00011748"/>
    </source>
</evidence>
<comment type="subcellular location">
    <subcellularLocation>
        <location evidence="1">Plastid</location>
        <location evidence="1">Chloroplast stroma</location>
    </subcellularLocation>
</comment>
<dbReference type="OrthoDB" id="565552at2759"/>
<evidence type="ECO:0000313" key="5">
    <source>
        <dbReference type="EMBL" id="KAI5058952.1"/>
    </source>
</evidence>
<evidence type="ECO:0000313" key="6">
    <source>
        <dbReference type="Proteomes" id="UP000886520"/>
    </source>
</evidence>
<evidence type="ECO:0000259" key="4">
    <source>
        <dbReference type="Pfam" id="PF01106"/>
    </source>
</evidence>
<keyword evidence="6" id="KW-1185">Reference proteome</keyword>
<accession>A0A9D4U0I0</accession>
<dbReference type="Gene3D" id="3.30.300.130">
    <property type="entry name" value="Fe-S cluster assembly (FSCA)"/>
    <property type="match status" value="2"/>
</dbReference>
<dbReference type="GO" id="GO:0016226">
    <property type="term" value="P:iron-sulfur cluster assembly"/>
    <property type="evidence" value="ECO:0007669"/>
    <property type="project" value="InterPro"/>
</dbReference>
<comment type="caution">
    <text evidence="5">The sequence shown here is derived from an EMBL/GenBank/DDBJ whole genome shotgun (WGS) entry which is preliminary data.</text>
</comment>
<dbReference type="InterPro" id="IPR001075">
    <property type="entry name" value="NIF_FeS_clus_asmbl_NifU_C"/>
</dbReference>
<dbReference type="SUPFAM" id="SSF117916">
    <property type="entry name" value="Fe-S cluster assembly (FSCA) domain-like"/>
    <property type="match status" value="2"/>
</dbReference>
<evidence type="ECO:0000256" key="1">
    <source>
        <dbReference type="ARBA" id="ARBA00004470"/>
    </source>
</evidence>
<dbReference type="PANTHER" id="PTHR11178">
    <property type="entry name" value="IRON-SULFUR CLUSTER SCAFFOLD PROTEIN NFU-RELATED"/>
    <property type="match status" value="1"/>
</dbReference>
<feature type="domain" description="NIF system FeS cluster assembly NifU C-terminal" evidence="4">
    <location>
        <begin position="89"/>
        <end position="154"/>
    </location>
</feature>
<dbReference type="GO" id="GO:0009570">
    <property type="term" value="C:chloroplast stroma"/>
    <property type="evidence" value="ECO:0007669"/>
    <property type="project" value="UniProtKB-SubCell"/>
</dbReference>
<organism evidence="5 6">
    <name type="scientific">Adiantum capillus-veneris</name>
    <name type="common">Maidenhair fern</name>
    <dbReference type="NCBI Taxonomy" id="13818"/>
    <lineage>
        <taxon>Eukaryota</taxon>
        <taxon>Viridiplantae</taxon>
        <taxon>Streptophyta</taxon>
        <taxon>Embryophyta</taxon>
        <taxon>Tracheophyta</taxon>
        <taxon>Polypodiopsida</taxon>
        <taxon>Polypodiidae</taxon>
        <taxon>Polypodiales</taxon>
        <taxon>Pteridineae</taxon>
        <taxon>Pteridaceae</taxon>
        <taxon>Vittarioideae</taxon>
        <taxon>Adiantum</taxon>
    </lineage>
</organism>
<dbReference type="InterPro" id="IPR034904">
    <property type="entry name" value="FSCA_dom_sf"/>
</dbReference>
<protein>
    <recommendedName>
        <fullName evidence="4">NIF system FeS cluster assembly NifU C-terminal domain-containing protein</fullName>
    </recommendedName>
</protein>
<gene>
    <name evidence="5" type="ORF">GOP47_0025271</name>
</gene>
<dbReference type="GO" id="GO:0005506">
    <property type="term" value="F:iron ion binding"/>
    <property type="evidence" value="ECO:0007669"/>
    <property type="project" value="InterPro"/>
</dbReference>
<dbReference type="AlphaFoldDB" id="A0A9D4U0I0"/>
<dbReference type="FunFam" id="3.30.300.130:FF:000003">
    <property type="entry name" value="NifU-like protein 3, chloroplastic"/>
    <property type="match status" value="1"/>
</dbReference>
<evidence type="ECO:0000256" key="2">
    <source>
        <dbReference type="ARBA" id="ARBA00006420"/>
    </source>
</evidence>
<dbReference type="EMBL" id="JABFUD020000025">
    <property type="protein sequence ID" value="KAI5058952.1"/>
    <property type="molecule type" value="Genomic_DNA"/>
</dbReference>
<dbReference type="Pfam" id="PF01106">
    <property type="entry name" value="NifU"/>
    <property type="match status" value="1"/>
</dbReference>
<dbReference type="Proteomes" id="UP000886520">
    <property type="component" value="Chromosome 25"/>
</dbReference>
<proteinExistence type="inferred from homology"/>
<name>A0A9D4U0I0_ADICA</name>
<dbReference type="GO" id="GO:0005198">
    <property type="term" value="F:structural molecule activity"/>
    <property type="evidence" value="ECO:0007669"/>
    <property type="project" value="UniProtKB-ARBA"/>
</dbReference>
<dbReference type="PANTHER" id="PTHR11178:SF25">
    <property type="entry name" value="NIFU-LIKE PROTEIN 3, CHLOROPLASTIC"/>
    <property type="match status" value="1"/>
</dbReference>